<evidence type="ECO:0000256" key="6">
    <source>
        <dbReference type="ARBA" id="ARBA00023004"/>
    </source>
</evidence>
<accession>A0ABM3V239</accession>
<evidence type="ECO:0000256" key="3">
    <source>
        <dbReference type="ARBA" id="ARBA00022617"/>
    </source>
</evidence>
<evidence type="ECO:0000256" key="8">
    <source>
        <dbReference type="SAM" id="Phobius"/>
    </source>
</evidence>
<dbReference type="Gene3D" id="1.10.630.10">
    <property type="entry name" value="Cytochrome P450"/>
    <property type="match status" value="2"/>
</dbReference>
<sequence>MILEIVIVFVTLLLLWDYLSKKRRNDMLSYMKGPNPLPVVGNVLSYRGQNPEQIMTFITNNSKKYGDMYRVWILQQLAVFSSDPRDLEVILSSPQHITKNNLYELLHQWLGTGLLMSSGKKWHSRRKIITPTFHFKILEQFVEIFDQQSGVMVKKLSDKADGKSAINIFPVICSMALDIIAETAMGVKINAQNNPNFPYVQAVFTVTNITTKRFINVWHRIDWIFRLTAPTEYKRLNESIRLMHQFTENIIMERRESLQKTIDQNRSLEEDDLGQKKRMALLDVLLQSTINGAPLSNEDIREEVDTFMFEGHDTTTSGISFALYLIARHPEVQKKLMEEIVEVLGTDKERPVSLRDLGELKYLECVIKESLRLYPPVPMIGRYFTEDVEIRGKKIPAGTNFTMGFFVCLRNPKYFPDPDSFKPERFLVENGANIDPYAYIPFSAGPRNCIGQKFAVLEMKSTISKMLRHYELLPLGPDVRPMMNLILRSANGNHIGLKPRQSLVEYFPTLGVPFRQCTFVKMLWPILLAVFAILLVADYSRRQKVIATLGNIPLVSHIPFIGTIAVLFQLNPDNYDRKWHEFILRYGKTFGSFLLGMVFVVTTDHRIVDALLASNENLSKNFVYKMLTSWLGNGLLLSSGKSWQTMRKIITPTFHFKILEGFVEVFDRQSDALIAKLKSKADGITPVNIYEPVGLLTLDIIAETAMGVVINAQSDSKSDLIQAVNEVTDIMANRFVRPHLSFQLLAWNTHMKLKQGINVMHAFTERIIEERKQSLLHADARHTTDEMEFDGDGVGAKKRLAFLDVLLQARVDGQPLLDKQIRDEVNTFMFEGHDTTTSAISFCLYALSRHPEIQDKVFEEIRSNFGDDLIRRISYADLQKMNYLNCVIKESLRLFPPIPAVGRCLDRELKLDDCTIPRRANVVILLWEILRDPENFVDPLSFKPDRHQNEGNTKATGYSNIPFSAGPRNCIGQRFALYEMRTILIKILRNFELLPLGEEVQVSMKIVLRSKNGVNIGLKPRQYQ</sequence>
<reference evidence="10" key="1">
    <citation type="submission" date="2025-08" db="UniProtKB">
        <authorList>
            <consortium name="RefSeq"/>
        </authorList>
    </citation>
    <scope>IDENTIFICATION</scope>
    <source>
        <strain evidence="10">Aabys</strain>
        <tissue evidence="10">Whole body</tissue>
    </source>
</reference>
<keyword evidence="4" id="KW-0479">Metal-binding</keyword>
<dbReference type="PANTHER" id="PTHR24291">
    <property type="entry name" value="CYTOCHROME P450 FAMILY 4"/>
    <property type="match status" value="1"/>
</dbReference>
<keyword evidence="8" id="KW-1133">Transmembrane helix</keyword>
<keyword evidence="7" id="KW-0503">Monooxygenase</keyword>
<dbReference type="InterPro" id="IPR050196">
    <property type="entry name" value="Cytochrome_P450_Monoox"/>
</dbReference>
<dbReference type="CDD" id="cd20628">
    <property type="entry name" value="CYP4"/>
    <property type="match status" value="2"/>
</dbReference>
<dbReference type="PANTHER" id="PTHR24291:SF187">
    <property type="entry name" value="CYTOCHROME P450 4AE1-RELATED"/>
    <property type="match status" value="1"/>
</dbReference>
<name>A0ABM3V239_MUSDO</name>
<keyword evidence="8" id="KW-0472">Membrane</keyword>
<organism evidence="9 10">
    <name type="scientific">Musca domestica</name>
    <name type="common">House fly</name>
    <dbReference type="NCBI Taxonomy" id="7370"/>
    <lineage>
        <taxon>Eukaryota</taxon>
        <taxon>Metazoa</taxon>
        <taxon>Ecdysozoa</taxon>
        <taxon>Arthropoda</taxon>
        <taxon>Hexapoda</taxon>
        <taxon>Insecta</taxon>
        <taxon>Pterygota</taxon>
        <taxon>Neoptera</taxon>
        <taxon>Endopterygota</taxon>
        <taxon>Diptera</taxon>
        <taxon>Brachycera</taxon>
        <taxon>Muscomorpha</taxon>
        <taxon>Muscoidea</taxon>
        <taxon>Muscidae</taxon>
        <taxon>Musca</taxon>
    </lineage>
</organism>
<dbReference type="InterPro" id="IPR002401">
    <property type="entry name" value="Cyt_P450_E_grp-I"/>
</dbReference>
<keyword evidence="3" id="KW-0349">Heme</keyword>
<dbReference type="InterPro" id="IPR017972">
    <property type="entry name" value="Cyt_P450_CS"/>
</dbReference>
<evidence type="ECO:0000256" key="7">
    <source>
        <dbReference type="ARBA" id="ARBA00023033"/>
    </source>
</evidence>
<evidence type="ECO:0000256" key="1">
    <source>
        <dbReference type="ARBA" id="ARBA00001971"/>
    </source>
</evidence>
<dbReference type="GeneID" id="131800458"/>
<evidence type="ECO:0000256" key="5">
    <source>
        <dbReference type="ARBA" id="ARBA00023002"/>
    </source>
</evidence>
<feature type="transmembrane region" description="Helical" evidence="8">
    <location>
        <begin position="522"/>
        <end position="540"/>
    </location>
</feature>
<dbReference type="PROSITE" id="PS00086">
    <property type="entry name" value="CYTOCHROME_P450"/>
    <property type="match status" value="2"/>
</dbReference>
<dbReference type="SUPFAM" id="SSF48264">
    <property type="entry name" value="Cytochrome P450"/>
    <property type="match status" value="2"/>
</dbReference>
<evidence type="ECO:0000313" key="9">
    <source>
        <dbReference type="Proteomes" id="UP001652621"/>
    </source>
</evidence>
<dbReference type="InterPro" id="IPR001128">
    <property type="entry name" value="Cyt_P450"/>
</dbReference>
<keyword evidence="9" id="KW-1185">Reference proteome</keyword>
<dbReference type="InterPro" id="IPR036396">
    <property type="entry name" value="Cyt_P450_sf"/>
</dbReference>
<evidence type="ECO:0000256" key="2">
    <source>
        <dbReference type="ARBA" id="ARBA00010617"/>
    </source>
</evidence>
<keyword evidence="8" id="KW-0812">Transmembrane</keyword>
<gene>
    <name evidence="10" type="primary">LOC131800458</name>
</gene>
<keyword evidence="6" id="KW-0408">Iron</keyword>
<dbReference type="Proteomes" id="UP001652621">
    <property type="component" value="Unplaced"/>
</dbReference>
<dbReference type="RefSeq" id="XP_058979851.1">
    <property type="nucleotide sequence ID" value="XM_059123868.1"/>
</dbReference>
<evidence type="ECO:0000256" key="4">
    <source>
        <dbReference type="ARBA" id="ARBA00022723"/>
    </source>
</evidence>
<comment type="cofactor">
    <cofactor evidence="1">
        <name>heme</name>
        <dbReference type="ChEBI" id="CHEBI:30413"/>
    </cofactor>
</comment>
<evidence type="ECO:0000313" key="10">
    <source>
        <dbReference type="RefSeq" id="XP_058979851.1"/>
    </source>
</evidence>
<proteinExistence type="inferred from homology"/>
<keyword evidence="5" id="KW-0560">Oxidoreductase</keyword>
<comment type="similarity">
    <text evidence="2">Belongs to the cytochrome P450 family.</text>
</comment>
<dbReference type="PRINTS" id="PR00385">
    <property type="entry name" value="P450"/>
</dbReference>
<protein>
    <submittedName>
        <fullName evidence="10">Uncharacterized protein LOC131800458</fullName>
    </submittedName>
</protein>
<feature type="transmembrane region" description="Helical" evidence="8">
    <location>
        <begin position="552"/>
        <end position="570"/>
    </location>
</feature>
<dbReference type="PRINTS" id="PR00463">
    <property type="entry name" value="EP450I"/>
</dbReference>
<dbReference type="Pfam" id="PF00067">
    <property type="entry name" value="p450"/>
    <property type="match status" value="2"/>
</dbReference>